<dbReference type="EMBL" id="LAZR01029881">
    <property type="protein sequence ID" value="KKL58273.1"/>
    <property type="molecule type" value="Genomic_DNA"/>
</dbReference>
<comment type="caution">
    <text evidence="1">The sequence shown here is derived from an EMBL/GenBank/DDBJ whole genome shotgun (WGS) entry which is preliminary data.</text>
</comment>
<name>A0A0F9D9D3_9ZZZZ</name>
<organism evidence="1">
    <name type="scientific">marine sediment metagenome</name>
    <dbReference type="NCBI Taxonomy" id="412755"/>
    <lineage>
        <taxon>unclassified sequences</taxon>
        <taxon>metagenomes</taxon>
        <taxon>ecological metagenomes</taxon>
    </lineage>
</organism>
<reference evidence="1" key="1">
    <citation type="journal article" date="2015" name="Nature">
        <title>Complex archaea that bridge the gap between prokaryotes and eukaryotes.</title>
        <authorList>
            <person name="Spang A."/>
            <person name="Saw J.H."/>
            <person name="Jorgensen S.L."/>
            <person name="Zaremba-Niedzwiedzka K."/>
            <person name="Martijn J."/>
            <person name="Lind A.E."/>
            <person name="van Eijk R."/>
            <person name="Schleper C."/>
            <person name="Guy L."/>
            <person name="Ettema T.J."/>
        </authorList>
    </citation>
    <scope>NUCLEOTIDE SEQUENCE</scope>
</reference>
<dbReference type="AlphaFoldDB" id="A0A0F9D9D3"/>
<protein>
    <submittedName>
        <fullName evidence="1">Uncharacterized protein</fullName>
    </submittedName>
</protein>
<accession>A0A0F9D9D3</accession>
<proteinExistence type="predicted"/>
<gene>
    <name evidence="1" type="ORF">LCGC14_2227010</name>
</gene>
<sequence length="50" mass="5804">MKAMEFLGLLSTFRVPRTPDKGYTIMVPLMEIIEALEKNNLEVCMESERK</sequence>
<evidence type="ECO:0000313" key="1">
    <source>
        <dbReference type="EMBL" id="KKL58273.1"/>
    </source>
</evidence>